<dbReference type="InterPro" id="IPR006140">
    <property type="entry name" value="D-isomer_DH_NAD-bd"/>
</dbReference>
<dbReference type="SUPFAM" id="SSF51735">
    <property type="entry name" value="NAD(P)-binding Rossmann-fold domains"/>
    <property type="match status" value="1"/>
</dbReference>
<keyword evidence="5" id="KW-1185">Reference proteome</keyword>
<dbReference type="STRING" id="946333.A4W93_07485"/>
<evidence type="ECO:0000256" key="1">
    <source>
        <dbReference type="ARBA" id="ARBA00023002"/>
    </source>
</evidence>
<name>A0A1W6LHT0_9BURK</name>
<dbReference type="Proteomes" id="UP000193427">
    <property type="component" value="Chromosome"/>
</dbReference>
<dbReference type="Gene3D" id="3.40.50.720">
    <property type="entry name" value="NAD(P)-binding Rossmann-like Domain"/>
    <property type="match status" value="2"/>
</dbReference>
<organism evidence="4 5">
    <name type="scientific">Piscinibacter gummiphilus</name>
    <dbReference type="NCBI Taxonomy" id="946333"/>
    <lineage>
        <taxon>Bacteria</taxon>
        <taxon>Pseudomonadati</taxon>
        <taxon>Pseudomonadota</taxon>
        <taxon>Betaproteobacteria</taxon>
        <taxon>Burkholderiales</taxon>
        <taxon>Sphaerotilaceae</taxon>
        <taxon>Piscinibacter</taxon>
    </lineage>
</organism>
<protein>
    <submittedName>
        <fullName evidence="4">Glyoxylate/hydroxypyruvate reductase A</fullName>
    </submittedName>
</protein>
<dbReference type="AlphaFoldDB" id="A0A1W6LHT0"/>
<dbReference type="PANTHER" id="PTHR43333:SF1">
    <property type="entry name" value="D-ISOMER SPECIFIC 2-HYDROXYACID DEHYDROGENASE NAD-BINDING DOMAIN-CONTAINING PROTEIN"/>
    <property type="match status" value="1"/>
</dbReference>
<dbReference type="CDD" id="cd12164">
    <property type="entry name" value="GDH_like_2"/>
    <property type="match status" value="1"/>
</dbReference>
<dbReference type="SUPFAM" id="SSF52283">
    <property type="entry name" value="Formate/glycerate dehydrogenase catalytic domain-like"/>
    <property type="match status" value="1"/>
</dbReference>
<dbReference type="EMBL" id="CP015118">
    <property type="protein sequence ID" value="ARN23776.1"/>
    <property type="molecule type" value="Genomic_DNA"/>
</dbReference>
<dbReference type="Pfam" id="PF02826">
    <property type="entry name" value="2-Hacid_dh_C"/>
    <property type="match status" value="1"/>
</dbReference>
<dbReference type="KEGG" id="rgu:A4W93_07485"/>
<dbReference type="OrthoDB" id="9787219at2"/>
<evidence type="ECO:0000313" key="5">
    <source>
        <dbReference type="Proteomes" id="UP000193427"/>
    </source>
</evidence>
<dbReference type="PANTHER" id="PTHR43333">
    <property type="entry name" value="2-HACID_DH_C DOMAIN-CONTAINING PROTEIN"/>
    <property type="match status" value="1"/>
</dbReference>
<feature type="domain" description="D-isomer specific 2-hydroxyacid dehydrogenase NAD-binding" evidence="3">
    <location>
        <begin position="101"/>
        <end position="272"/>
    </location>
</feature>
<dbReference type="GO" id="GO:0016491">
    <property type="term" value="F:oxidoreductase activity"/>
    <property type="evidence" value="ECO:0007669"/>
    <property type="project" value="UniProtKB-KW"/>
</dbReference>
<keyword evidence="1" id="KW-0560">Oxidoreductase</keyword>
<keyword evidence="4" id="KW-0670">Pyruvate</keyword>
<keyword evidence="2" id="KW-0520">NAD</keyword>
<evidence type="ECO:0000313" key="4">
    <source>
        <dbReference type="EMBL" id="ARN23776.1"/>
    </source>
</evidence>
<dbReference type="InterPro" id="IPR036291">
    <property type="entry name" value="NAD(P)-bd_dom_sf"/>
</dbReference>
<sequence length="307" mass="33033">MVCSFGAGPAEARPWIDDLAQALPGAVVVGDEGDAGLDADYAVVWRAPQHFFDRHRRLKAIFAAGAGVDALLSLALPSGVPVVRLEDAGMGEQMADYVVHALLRYFRRFDTYAALQAGRTWQPLPSERKADWPVGVLGLGALGQTVAQAVRALGFPVAGWTRSPRELAGVETFSGPSGFAPFLARTRVLVDVLPLTADTRDLIDAKVFAGLRSPAYFINVARGAHVVESDLLEALASGHLAGAALDVCRDEPARPHHPFWRHPRIALTPHVAAMTLRRESVAQIAFKIGALERSEPIDGVISHERGY</sequence>
<reference evidence="4 5" key="1">
    <citation type="submission" date="2016-04" db="EMBL/GenBank/DDBJ databases">
        <title>Complete genome sequence of natural rubber-degrading, novel Gram-negative bacterium, Rhizobacter gummiphilus strain NS21.</title>
        <authorList>
            <person name="Tabata M."/>
            <person name="Kasai D."/>
            <person name="Fukuda M."/>
        </authorList>
    </citation>
    <scope>NUCLEOTIDE SEQUENCE [LARGE SCALE GENOMIC DNA]</scope>
    <source>
        <strain evidence="4 5">NS21</strain>
    </source>
</reference>
<proteinExistence type="predicted"/>
<dbReference type="RefSeq" id="WP_085754072.1">
    <property type="nucleotide sequence ID" value="NZ_BSPR01000008.1"/>
</dbReference>
<gene>
    <name evidence="4" type="ORF">A4W93_07485</name>
</gene>
<evidence type="ECO:0000256" key="2">
    <source>
        <dbReference type="ARBA" id="ARBA00023027"/>
    </source>
</evidence>
<evidence type="ECO:0000259" key="3">
    <source>
        <dbReference type="Pfam" id="PF02826"/>
    </source>
</evidence>
<dbReference type="GO" id="GO:0051287">
    <property type="term" value="F:NAD binding"/>
    <property type="evidence" value="ECO:0007669"/>
    <property type="project" value="InterPro"/>
</dbReference>
<accession>A0A1W6LHT0</accession>